<keyword evidence="1" id="KW-0812">Transmembrane</keyword>
<reference evidence="2" key="1">
    <citation type="submission" date="2021-01" db="EMBL/GenBank/DDBJ databases">
        <authorList>
            <person name="Corre E."/>
            <person name="Pelletier E."/>
            <person name="Niang G."/>
            <person name="Scheremetjew M."/>
            <person name="Finn R."/>
            <person name="Kale V."/>
            <person name="Holt S."/>
            <person name="Cochrane G."/>
            <person name="Meng A."/>
            <person name="Brown T."/>
            <person name="Cohen L."/>
        </authorList>
    </citation>
    <scope>NUCLEOTIDE SEQUENCE</scope>
    <source>
        <strain evidence="2">CCAP 1951/1</strain>
    </source>
</reference>
<keyword evidence="1" id="KW-0472">Membrane</keyword>
<protein>
    <submittedName>
        <fullName evidence="2">Uncharacterized protein</fullName>
    </submittedName>
</protein>
<proteinExistence type="predicted"/>
<feature type="transmembrane region" description="Helical" evidence="1">
    <location>
        <begin position="7"/>
        <end position="27"/>
    </location>
</feature>
<feature type="transmembrane region" description="Helical" evidence="1">
    <location>
        <begin position="117"/>
        <end position="135"/>
    </location>
</feature>
<evidence type="ECO:0000256" key="1">
    <source>
        <dbReference type="SAM" id="Phobius"/>
    </source>
</evidence>
<feature type="transmembrane region" description="Helical" evidence="1">
    <location>
        <begin position="52"/>
        <end position="72"/>
    </location>
</feature>
<organism evidence="2">
    <name type="scientific">Neobodo designis</name>
    <name type="common">Flagellated protozoan</name>
    <name type="synonym">Bodo designis</name>
    <dbReference type="NCBI Taxonomy" id="312471"/>
    <lineage>
        <taxon>Eukaryota</taxon>
        <taxon>Discoba</taxon>
        <taxon>Euglenozoa</taxon>
        <taxon>Kinetoplastea</taxon>
        <taxon>Metakinetoplastina</taxon>
        <taxon>Neobodonida</taxon>
        <taxon>Neobodo</taxon>
    </lineage>
</organism>
<dbReference type="AlphaFoldDB" id="A0A7S1M1J0"/>
<evidence type="ECO:0000313" key="2">
    <source>
        <dbReference type="EMBL" id="CAD9119242.1"/>
    </source>
</evidence>
<keyword evidence="1" id="KW-1133">Transmembrane helix</keyword>
<gene>
    <name evidence="2" type="ORF">NDES1114_LOCUS16442</name>
</gene>
<feature type="transmembrane region" description="Helical" evidence="1">
    <location>
        <begin position="79"/>
        <end position="97"/>
    </location>
</feature>
<name>A0A7S1M1J0_NEODS</name>
<dbReference type="EMBL" id="HBGF01024816">
    <property type="protein sequence ID" value="CAD9119242.1"/>
    <property type="molecule type" value="Transcribed_RNA"/>
</dbReference>
<accession>A0A7S1M1J0</accession>
<sequence>MAVSTLVRWYLLVCGLFELIPLSKMWLMDYPPHSALPFTAAHNSNADLKRTLSLLLAVLVVVRVGGFLAGGALTKVHKWAIVLLHATEIVFILPMYLENVAPRRALMPQEKRWEADFIMAVICLNPIIFTFLRAATMVRRKQG</sequence>